<dbReference type="EMBL" id="CVQH01024799">
    <property type="protein sequence ID" value="CRK37582.1"/>
    <property type="molecule type" value="Genomic_DNA"/>
</dbReference>
<feature type="compositionally biased region" description="Basic and acidic residues" evidence="1">
    <location>
        <begin position="1"/>
        <end position="10"/>
    </location>
</feature>
<name>A0A0G4MTS3_VERLO</name>
<feature type="non-terminal residue" evidence="2">
    <location>
        <position position="1"/>
    </location>
</feature>
<reference evidence="2 3" key="1">
    <citation type="submission" date="2015-05" db="EMBL/GenBank/DDBJ databases">
        <authorList>
            <person name="Wang D.B."/>
            <person name="Wang M."/>
        </authorList>
    </citation>
    <scope>NUCLEOTIDE SEQUENCE [LARGE SCALE GENOMIC DNA]</scope>
    <source>
        <strain evidence="2">VL1</strain>
    </source>
</reference>
<organism evidence="2 3">
    <name type="scientific">Verticillium longisporum</name>
    <name type="common">Verticillium dahliae var. longisporum</name>
    <dbReference type="NCBI Taxonomy" id="100787"/>
    <lineage>
        <taxon>Eukaryota</taxon>
        <taxon>Fungi</taxon>
        <taxon>Dikarya</taxon>
        <taxon>Ascomycota</taxon>
        <taxon>Pezizomycotina</taxon>
        <taxon>Sordariomycetes</taxon>
        <taxon>Hypocreomycetidae</taxon>
        <taxon>Glomerellales</taxon>
        <taxon>Plectosphaerellaceae</taxon>
        <taxon>Verticillium</taxon>
    </lineage>
</organism>
<evidence type="ECO:0000313" key="3">
    <source>
        <dbReference type="Proteomes" id="UP000044602"/>
    </source>
</evidence>
<evidence type="ECO:0000256" key="1">
    <source>
        <dbReference type="SAM" id="MobiDB-lite"/>
    </source>
</evidence>
<sequence>QEGQHADARDAGAPVPRRAGRVPHHCRCERTGRTDGRTAREIRRLVRD</sequence>
<dbReference type="AlphaFoldDB" id="A0A0G4MTS3"/>
<protein>
    <submittedName>
        <fullName evidence="2">Uncharacterized protein</fullName>
    </submittedName>
</protein>
<proteinExistence type="predicted"/>
<keyword evidence="3" id="KW-1185">Reference proteome</keyword>
<feature type="region of interest" description="Disordered" evidence="1">
    <location>
        <begin position="1"/>
        <end position="34"/>
    </location>
</feature>
<dbReference type="Proteomes" id="UP000044602">
    <property type="component" value="Unassembled WGS sequence"/>
</dbReference>
<accession>A0A0G4MTS3</accession>
<gene>
    <name evidence="2" type="ORF">BN1708_020302</name>
</gene>
<evidence type="ECO:0000313" key="2">
    <source>
        <dbReference type="EMBL" id="CRK37582.1"/>
    </source>
</evidence>